<dbReference type="PRINTS" id="PR00081">
    <property type="entry name" value="GDHRDH"/>
</dbReference>
<dbReference type="SUPFAM" id="SSF51735">
    <property type="entry name" value="NAD(P)-binding Rossmann-fold domains"/>
    <property type="match status" value="1"/>
</dbReference>
<evidence type="ECO:0000256" key="1">
    <source>
        <dbReference type="ARBA" id="ARBA00006484"/>
    </source>
</evidence>
<organism evidence="4 5">
    <name type="scientific">Pontibacter lucknowensis</name>
    <dbReference type="NCBI Taxonomy" id="1077936"/>
    <lineage>
        <taxon>Bacteria</taxon>
        <taxon>Pseudomonadati</taxon>
        <taxon>Bacteroidota</taxon>
        <taxon>Cytophagia</taxon>
        <taxon>Cytophagales</taxon>
        <taxon>Hymenobacteraceae</taxon>
        <taxon>Pontibacter</taxon>
    </lineage>
</organism>
<dbReference type="Gene3D" id="3.40.50.720">
    <property type="entry name" value="NAD(P)-binding Rossmann-like Domain"/>
    <property type="match status" value="1"/>
</dbReference>
<dbReference type="CDD" id="cd05233">
    <property type="entry name" value="SDR_c"/>
    <property type="match status" value="1"/>
</dbReference>
<keyword evidence="5" id="KW-1185">Reference proteome</keyword>
<accession>A0A1N7AW05</accession>
<dbReference type="PRINTS" id="PR00080">
    <property type="entry name" value="SDRFAMILY"/>
</dbReference>
<comment type="similarity">
    <text evidence="1 3">Belongs to the short-chain dehydrogenases/reductases (SDR) family.</text>
</comment>
<dbReference type="Proteomes" id="UP000185924">
    <property type="component" value="Unassembled WGS sequence"/>
</dbReference>
<sequence>MPILRLNFENVLSNIYIEHMQQYILVTGGTKGIGRAVIEQFAKEGFHIITCSRNEKDLKKLKLEIEERYTFSKVFYQEADLSDMGSLKNFIAYVKGLEVKIEVIVNNSGLFIPGKVHEEDDAALPMMINTNLYSAYYITKAFVLDMKKRRSGHVFNMCSTASITPYTNGGSYCISKYALLGMSKVLREEMKEHGVRVTAILPGATLTASWEGVDLPPERFMRAEDVAMAIYGAYAMSPNSVVEEILIRPQLGDI</sequence>
<dbReference type="GO" id="GO:0016491">
    <property type="term" value="F:oxidoreductase activity"/>
    <property type="evidence" value="ECO:0007669"/>
    <property type="project" value="UniProtKB-KW"/>
</dbReference>
<dbReference type="PROSITE" id="PS00061">
    <property type="entry name" value="ADH_SHORT"/>
    <property type="match status" value="1"/>
</dbReference>
<dbReference type="Pfam" id="PF00106">
    <property type="entry name" value="adh_short"/>
    <property type="match status" value="1"/>
</dbReference>
<evidence type="ECO:0000313" key="5">
    <source>
        <dbReference type="Proteomes" id="UP000185924"/>
    </source>
</evidence>
<dbReference type="InterPro" id="IPR002347">
    <property type="entry name" value="SDR_fam"/>
</dbReference>
<dbReference type="EMBL" id="FTNM01000006">
    <property type="protein sequence ID" value="SIR43285.1"/>
    <property type="molecule type" value="Genomic_DNA"/>
</dbReference>
<dbReference type="STRING" id="1077936.SAMN05421545_3625"/>
<dbReference type="PANTHER" id="PTHR42901">
    <property type="entry name" value="ALCOHOL DEHYDROGENASE"/>
    <property type="match status" value="1"/>
</dbReference>
<proteinExistence type="inferred from homology"/>
<dbReference type="AlphaFoldDB" id="A0A1N7AW05"/>
<evidence type="ECO:0000256" key="2">
    <source>
        <dbReference type="ARBA" id="ARBA00023002"/>
    </source>
</evidence>
<keyword evidence="2" id="KW-0560">Oxidoreductase</keyword>
<protein>
    <submittedName>
        <fullName evidence="4">NADP-dependent 3-hydroxy acid dehydrogenase YdfG</fullName>
    </submittedName>
</protein>
<dbReference type="PANTHER" id="PTHR42901:SF1">
    <property type="entry name" value="ALCOHOL DEHYDROGENASE"/>
    <property type="match status" value="1"/>
</dbReference>
<dbReference type="InterPro" id="IPR036291">
    <property type="entry name" value="NAD(P)-bd_dom_sf"/>
</dbReference>
<evidence type="ECO:0000256" key="3">
    <source>
        <dbReference type="RuleBase" id="RU000363"/>
    </source>
</evidence>
<gene>
    <name evidence="4" type="ORF">SAMN05421545_3625</name>
</gene>
<evidence type="ECO:0000313" key="4">
    <source>
        <dbReference type="EMBL" id="SIR43285.1"/>
    </source>
</evidence>
<name>A0A1N7AW05_9BACT</name>
<dbReference type="InterPro" id="IPR020904">
    <property type="entry name" value="Sc_DH/Rdtase_CS"/>
</dbReference>
<reference evidence="5" key="1">
    <citation type="submission" date="2017-01" db="EMBL/GenBank/DDBJ databases">
        <authorList>
            <person name="Varghese N."/>
            <person name="Submissions S."/>
        </authorList>
    </citation>
    <scope>NUCLEOTIDE SEQUENCE [LARGE SCALE GENOMIC DNA]</scope>
    <source>
        <strain evidence="5">DM9</strain>
    </source>
</reference>